<proteinExistence type="predicted"/>
<evidence type="ECO:0000256" key="1">
    <source>
        <dbReference type="ARBA" id="ARBA00023015"/>
    </source>
</evidence>
<dbReference type="Proteomes" id="UP000292209">
    <property type="component" value="Unassembled WGS sequence"/>
</dbReference>
<dbReference type="AlphaFoldDB" id="A0A4Q7P9K6"/>
<dbReference type="Pfam" id="PF00196">
    <property type="entry name" value="GerE"/>
    <property type="match status" value="1"/>
</dbReference>
<feature type="transmembrane region" description="Helical" evidence="4">
    <location>
        <begin position="90"/>
        <end position="112"/>
    </location>
</feature>
<dbReference type="GO" id="GO:0003677">
    <property type="term" value="F:DNA binding"/>
    <property type="evidence" value="ECO:0007669"/>
    <property type="project" value="UniProtKB-KW"/>
</dbReference>
<dbReference type="Gene3D" id="1.10.10.10">
    <property type="entry name" value="Winged helix-like DNA-binding domain superfamily/Winged helix DNA-binding domain"/>
    <property type="match status" value="1"/>
</dbReference>
<dbReference type="PRINTS" id="PR00038">
    <property type="entry name" value="HTHLUXR"/>
</dbReference>
<keyword evidence="4" id="KW-0472">Membrane</keyword>
<keyword evidence="4" id="KW-1133">Transmembrane helix</keyword>
<evidence type="ECO:0000256" key="3">
    <source>
        <dbReference type="ARBA" id="ARBA00023163"/>
    </source>
</evidence>
<reference evidence="6 7" key="1">
    <citation type="submission" date="2019-02" db="EMBL/GenBank/DDBJ databases">
        <title>Genomic Encyclopedia of Archaeal and Bacterial Type Strains, Phase II (KMG-II): from individual species to whole genera.</title>
        <authorList>
            <person name="Goeker M."/>
        </authorList>
    </citation>
    <scope>NUCLEOTIDE SEQUENCE [LARGE SCALE GENOMIC DNA]</scope>
    <source>
        <strain evidence="6 7">DSM 21411</strain>
    </source>
</reference>
<gene>
    <name evidence="6" type="ORF">BC751_2177</name>
</gene>
<dbReference type="SMART" id="SM00421">
    <property type="entry name" value="HTH_LUXR"/>
    <property type="match status" value="1"/>
</dbReference>
<dbReference type="SUPFAM" id="SSF46894">
    <property type="entry name" value="C-terminal effector domain of the bipartite response regulators"/>
    <property type="match status" value="1"/>
</dbReference>
<keyword evidence="2" id="KW-0238">DNA-binding</keyword>
<dbReference type="PANTHER" id="PTHR44688:SF16">
    <property type="entry name" value="DNA-BINDING TRANSCRIPTIONAL ACTIVATOR DEVR_DOSR"/>
    <property type="match status" value="1"/>
</dbReference>
<dbReference type="InterPro" id="IPR000792">
    <property type="entry name" value="Tscrpt_reg_LuxR_C"/>
</dbReference>
<feature type="domain" description="HTH luxR-type" evidence="5">
    <location>
        <begin position="142"/>
        <end position="206"/>
    </location>
</feature>
<dbReference type="GO" id="GO:0006355">
    <property type="term" value="P:regulation of DNA-templated transcription"/>
    <property type="evidence" value="ECO:0007669"/>
    <property type="project" value="InterPro"/>
</dbReference>
<dbReference type="InterPro" id="IPR016032">
    <property type="entry name" value="Sig_transdc_resp-reg_C-effctor"/>
</dbReference>
<keyword evidence="1" id="KW-0805">Transcription regulation</keyword>
<dbReference type="PROSITE" id="PS00622">
    <property type="entry name" value="HTH_LUXR_1"/>
    <property type="match status" value="1"/>
</dbReference>
<keyword evidence="7" id="KW-1185">Reference proteome</keyword>
<dbReference type="RefSeq" id="WP_130275495.1">
    <property type="nucleotide sequence ID" value="NZ_SGXG01000001.1"/>
</dbReference>
<name>A0A4Q7P9K6_9BACT</name>
<accession>A0A4Q7P9K6</accession>
<evidence type="ECO:0000313" key="6">
    <source>
        <dbReference type="EMBL" id="RZS96597.1"/>
    </source>
</evidence>
<evidence type="ECO:0000256" key="4">
    <source>
        <dbReference type="SAM" id="Phobius"/>
    </source>
</evidence>
<evidence type="ECO:0000256" key="2">
    <source>
        <dbReference type="ARBA" id="ARBA00023125"/>
    </source>
</evidence>
<comment type="caution">
    <text evidence="6">The sequence shown here is derived from an EMBL/GenBank/DDBJ whole genome shotgun (WGS) entry which is preliminary data.</text>
</comment>
<dbReference type="CDD" id="cd06170">
    <property type="entry name" value="LuxR_C_like"/>
    <property type="match status" value="1"/>
</dbReference>
<dbReference type="OrthoDB" id="1727128at2"/>
<keyword evidence="4" id="KW-0812">Transmembrane</keyword>
<evidence type="ECO:0000313" key="7">
    <source>
        <dbReference type="Proteomes" id="UP000292209"/>
    </source>
</evidence>
<dbReference type="PANTHER" id="PTHR44688">
    <property type="entry name" value="DNA-BINDING TRANSCRIPTIONAL ACTIVATOR DEVR_DOSR"/>
    <property type="match status" value="1"/>
</dbReference>
<dbReference type="InterPro" id="IPR036388">
    <property type="entry name" value="WH-like_DNA-bd_sf"/>
</dbReference>
<organism evidence="6 7">
    <name type="scientific">Cecembia calidifontis</name>
    <dbReference type="NCBI Taxonomy" id="1187080"/>
    <lineage>
        <taxon>Bacteria</taxon>
        <taxon>Pseudomonadati</taxon>
        <taxon>Bacteroidota</taxon>
        <taxon>Cytophagia</taxon>
        <taxon>Cytophagales</taxon>
        <taxon>Cyclobacteriaceae</taxon>
        <taxon>Cecembia</taxon>
    </lineage>
</organism>
<dbReference type="EMBL" id="SGXG01000001">
    <property type="protein sequence ID" value="RZS96597.1"/>
    <property type="molecule type" value="Genomic_DNA"/>
</dbReference>
<keyword evidence="3" id="KW-0804">Transcription</keyword>
<dbReference type="PROSITE" id="PS50043">
    <property type="entry name" value="HTH_LUXR_2"/>
    <property type="match status" value="1"/>
</dbReference>
<sequence>MEKDNLNWKMKIINPINTKFCLVLFTIISSFQYSFGQGGIPNLPESLKTIPFGTEIKELKPNKIHEKISILAYSDILEVNTSSEKEWGLYNWHVIFLGLFLVITQVIIFYFIRKWKQKKRVTPLEKKQILYIGSDFDFEKINTKLPSPLTNREIEIINLVEEGLTNSEIATKLFVSKNTVKTHLKNIFSKTHAINRTDLIHKLRSY</sequence>
<evidence type="ECO:0000259" key="5">
    <source>
        <dbReference type="PROSITE" id="PS50043"/>
    </source>
</evidence>
<protein>
    <submittedName>
        <fullName evidence="6">Regulatory LuxR family protein</fullName>
    </submittedName>
</protein>